<name>A0A1V3IZY4_9PAST</name>
<keyword evidence="1" id="KW-0472">Membrane</keyword>
<reference evidence="2 3" key="1">
    <citation type="submission" date="2016-10" db="EMBL/GenBank/DDBJ databases">
        <title>Rodentibacter gen. nov. and new species.</title>
        <authorList>
            <person name="Christensen H."/>
        </authorList>
    </citation>
    <scope>NUCLEOTIDE SEQUENCE [LARGE SCALE GENOMIC DNA]</scope>
    <source>
        <strain evidence="3">ppn416</strain>
    </source>
</reference>
<feature type="transmembrane region" description="Helical" evidence="1">
    <location>
        <begin position="7"/>
        <end position="25"/>
    </location>
</feature>
<dbReference type="EMBL" id="MLHN01000041">
    <property type="protein sequence ID" value="OOF47996.1"/>
    <property type="molecule type" value="Genomic_DNA"/>
</dbReference>
<keyword evidence="1" id="KW-0812">Transmembrane</keyword>
<dbReference type="RefSeq" id="WP_077543181.1">
    <property type="nucleotide sequence ID" value="NZ_MLHN01000041.1"/>
</dbReference>
<comment type="caution">
    <text evidence="2">The sequence shown here is derived from an EMBL/GenBank/DDBJ whole genome shotgun (WGS) entry which is preliminary data.</text>
</comment>
<protein>
    <submittedName>
        <fullName evidence="2">Uncharacterized protein</fullName>
    </submittedName>
</protein>
<evidence type="ECO:0000256" key="1">
    <source>
        <dbReference type="SAM" id="Phobius"/>
    </source>
</evidence>
<accession>A0A1V3IZY4</accession>
<organism evidence="2 3">
    <name type="scientific">Rodentibacter genomosp. 1</name>
    <dbReference type="NCBI Taxonomy" id="1908264"/>
    <lineage>
        <taxon>Bacteria</taxon>
        <taxon>Pseudomonadati</taxon>
        <taxon>Pseudomonadota</taxon>
        <taxon>Gammaproteobacteria</taxon>
        <taxon>Pasteurellales</taxon>
        <taxon>Pasteurellaceae</taxon>
        <taxon>Rodentibacter</taxon>
    </lineage>
</organism>
<sequence length="64" mass="7544">MNKNEFCLILKLSLVVMGGGLLYSLSKFNFDLSKINIFKVLDLFPFIFFAIMFCFYLNKMMKDK</sequence>
<evidence type="ECO:0000313" key="3">
    <source>
        <dbReference type="Proteomes" id="UP000188481"/>
    </source>
</evidence>
<dbReference type="STRING" id="1908264.BKK54_11245"/>
<feature type="transmembrane region" description="Helical" evidence="1">
    <location>
        <begin position="37"/>
        <end position="57"/>
    </location>
</feature>
<evidence type="ECO:0000313" key="2">
    <source>
        <dbReference type="EMBL" id="OOF47996.1"/>
    </source>
</evidence>
<proteinExistence type="predicted"/>
<dbReference type="AlphaFoldDB" id="A0A1V3IZY4"/>
<keyword evidence="3" id="KW-1185">Reference proteome</keyword>
<dbReference type="Proteomes" id="UP000188481">
    <property type="component" value="Unassembled WGS sequence"/>
</dbReference>
<keyword evidence="1" id="KW-1133">Transmembrane helix</keyword>
<gene>
    <name evidence="2" type="ORF">BKK54_11245</name>
</gene>